<reference evidence="3 4" key="1">
    <citation type="submission" date="2015-12" db="EMBL/GenBank/DDBJ databases">
        <title>The genome of Folsomia candida.</title>
        <authorList>
            <person name="Faddeeva A."/>
            <person name="Derks M.F."/>
            <person name="Anvar Y."/>
            <person name="Smit S."/>
            <person name="Van Straalen N."/>
            <person name="Roelofs D."/>
        </authorList>
    </citation>
    <scope>NUCLEOTIDE SEQUENCE [LARGE SCALE GENOMIC DNA]</scope>
    <source>
        <strain evidence="3 4">VU population</strain>
        <tissue evidence="3">Whole body</tissue>
    </source>
</reference>
<keyword evidence="1" id="KW-0732">Signal</keyword>
<proteinExistence type="predicted"/>
<dbReference type="Proteomes" id="UP000198287">
    <property type="component" value="Unassembled WGS sequence"/>
</dbReference>
<dbReference type="Pfam" id="PF03067">
    <property type="entry name" value="LPMO_10"/>
    <property type="match status" value="1"/>
</dbReference>
<feature type="domain" description="Chitin-binding type-4" evidence="2">
    <location>
        <begin position="18"/>
        <end position="205"/>
    </location>
</feature>
<keyword evidence="4" id="KW-1185">Reference proteome</keyword>
<evidence type="ECO:0000313" key="4">
    <source>
        <dbReference type="Proteomes" id="UP000198287"/>
    </source>
</evidence>
<gene>
    <name evidence="3" type="ORF">Fcan01_04681</name>
</gene>
<evidence type="ECO:0000256" key="1">
    <source>
        <dbReference type="SAM" id="SignalP"/>
    </source>
</evidence>
<dbReference type="OrthoDB" id="64893at2759"/>
<dbReference type="AlphaFoldDB" id="A0A226ER46"/>
<dbReference type="EMBL" id="LNIX01000002">
    <property type="protein sequence ID" value="OXA60092.1"/>
    <property type="molecule type" value="Genomic_DNA"/>
</dbReference>
<evidence type="ECO:0000259" key="2">
    <source>
        <dbReference type="Pfam" id="PF03067"/>
    </source>
</evidence>
<feature type="signal peptide" evidence="1">
    <location>
        <begin position="1"/>
        <end position="17"/>
    </location>
</feature>
<accession>A0A226ER46</accession>
<organism evidence="3 4">
    <name type="scientific">Folsomia candida</name>
    <name type="common">Springtail</name>
    <dbReference type="NCBI Taxonomy" id="158441"/>
    <lineage>
        <taxon>Eukaryota</taxon>
        <taxon>Metazoa</taxon>
        <taxon>Ecdysozoa</taxon>
        <taxon>Arthropoda</taxon>
        <taxon>Hexapoda</taxon>
        <taxon>Collembola</taxon>
        <taxon>Entomobryomorpha</taxon>
        <taxon>Isotomoidea</taxon>
        <taxon>Isotomidae</taxon>
        <taxon>Proisotominae</taxon>
        <taxon>Folsomia</taxon>
    </lineage>
</organism>
<sequence>MTFKFALLALLPLVVVAHVRMLAPVSRSSMWRNPDFSEHNPPTNYDDDGLYCGRVHQEEVVTTCGACGDPYVDPMPRANEHGGTYGKGVIAARYEAGQLINIGLDFTTAHWGYFEIQVCDGFPETEACFLRNRLTFQDGSTKYALESNGGNPTIQTVARLPPNLRCQHCILRLNYRAGNNWGDCHNGTEGMGCGLQETFRHCADIAIQ</sequence>
<feature type="chain" id="PRO_5011968555" description="Chitin-binding type-4 domain-containing protein" evidence="1">
    <location>
        <begin position="18"/>
        <end position="208"/>
    </location>
</feature>
<name>A0A226ER46_FOLCA</name>
<dbReference type="OMA" id="QPRPNEI"/>
<comment type="caution">
    <text evidence="3">The sequence shown here is derived from an EMBL/GenBank/DDBJ whole genome shotgun (WGS) entry which is preliminary data.</text>
</comment>
<dbReference type="InterPro" id="IPR004302">
    <property type="entry name" value="Cellulose/chitin-bd_N"/>
</dbReference>
<evidence type="ECO:0000313" key="3">
    <source>
        <dbReference type="EMBL" id="OXA60092.1"/>
    </source>
</evidence>
<protein>
    <recommendedName>
        <fullName evidence="2">Chitin-binding type-4 domain-containing protein</fullName>
    </recommendedName>
</protein>